<evidence type="ECO:0000313" key="2">
    <source>
        <dbReference type="Proteomes" id="UP000475582"/>
    </source>
</evidence>
<comment type="caution">
    <text evidence="1">The sequence shown here is derived from an EMBL/GenBank/DDBJ whole genome shotgun (WGS) entry which is preliminary data.</text>
</comment>
<dbReference type="Proteomes" id="UP000475582">
    <property type="component" value="Unassembled WGS sequence"/>
</dbReference>
<dbReference type="OrthoDB" id="9757728at2"/>
<proteinExistence type="predicted"/>
<protein>
    <submittedName>
        <fullName evidence="1">Uncharacterized protein</fullName>
    </submittedName>
</protein>
<reference evidence="1 2" key="1">
    <citation type="submission" date="2019-11" db="EMBL/GenBank/DDBJ databases">
        <title>Type strains purchased from KCTC, JCM and DSMZ.</title>
        <authorList>
            <person name="Lu H."/>
        </authorList>
    </citation>
    <scope>NUCLEOTIDE SEQUENCE [LARGE SCALE GENOMIC DNA]</scope>
    <source>
        <strain evidence="1 2">KCTC 22382</strain>
    </source>
</reference>
<accession>A0A6L6PBA6</accession>
<dbReference type="EMBL" id="WNKY01000001">
    <property type="protein sequence ID" value="MTV36366.1"/>
    <property type="molecule type" value="Genomic_DNA"/>
</dbReference>
<evidence type="ECO:0000313" key="1">
    <source>
        <dbReference type="EMBL" id="MTV36366.1"/>
    </source>
</evidence>
<organism evidence="1 2">
    <name type="scientific">Duganella radicis</name>
    <dbReference type="NCBI Taxonomy" id="551988"/>
    <lineage>
        <taxon>Bacteria</taxon>
        <taxon>Pseudomonadati</taxon>
        <taxon>Pseudomonadota</taxon>
        <taxon>Betaproteobacteria</taxon>
        <taxon>Burkholderiales</taxon>
        <taxon>Oxalobacteraceae</taxon>
        <taxon>Telluria group</taxon>
        <taxon>Duganella</taxon>
    </lineage>
</organism>
<name>A0A6L6PBA6_9BURK</name>
<keyword evidence="2" id="KW-1185">Reference proteome</keyword>
<sequence length="1737" mass="186780">MPDPHADPREAVRLLPDRDPLLLLPLRLETRFVQGRQGKELLVRVYPDSCLVDSHDERLSEAELASAKRYWAERWCAAGQRNAHLAAWRELVNRHGAGRARHILQAWQPLNPADEPVVAGDAIVLVIPVAALPAKAQEVADYWKAVWLADGAPAGVQAAYDQLAAALGEEQAAQAIAAYVPWRFTERGSAGGTRTLAGIAWLQLPPDPATRPASWSGSAVADPMPGRFVLVLSRGAVRREVLGNEVRQPLYVSFDPSGLLGGGPPAADGASLKFPDETRWLADFEVALKFGMGFRVPLAAEEEEGFDRLYVVGVMIEPEAKRGRGRLENFLTHRLHSRADLELVPLGTPTNNTEEEGAGFTGRPDPERLFDTLMGPGLFQPAGDPLDKSDGQRLAEALGIDPALMARVFNADGRDQAIAHAMRTALWPGTIGYFLSALLEPALSRTTIANTRRHFIDQVCGGGRLPSIRIGRQPYGILPVTAFDRIAWLKPRSRWGAREPLLAKLLPLLQTMRARWRDYADNVKQAGGDGDAGAQLLDVLGLNPVSAEFHFRYAQGDKHLLNLFRLVSTKWADLPEPKVVEKQVMDYLAGLGVVPAEVPQIARLLLHHLQGVLDGGTVASEPLQAGYQTEHQAYIGWLIEAAHKSVSALRLQQGLPGGQIPHALLYILLRHALLLAYSDAAVATKLATLTPEDKPEVWTRALQREEGLPHIQVKPGPIQESRWGLLFSQLPAQSVAMADYLTANIGKIKETAALAEQLRALKLLTQSSRTQADRALRHHLDTCSHRLDAWLLSIPNAQLARMERSGIYLGAYGWLENIRPKHAVLKPADIDDADQKRLDPEQQLPPLMTDSSNGGLIHAPSMDQAVTGAILRSAYLTAHNDEERGALGVNLSSERVRNALALIDGMRSGQSLNALLGYRMERGLHQRYAEAETDACILDLRLAFPLVAGNLSETAPTAGEEGLVAARNVLDGVRLVAHMRRTGKREYPFGLALPNASAPQIKVISEEAQRLENLSDAVSDLIMAESVYQSVQGNFDRASAALDAYAKGELPPVPDVVQTPSTGIALTSRVAVHLHATLAAEDGASPRAQAEPELNAWLATLLPPLDRVGCRVAWDDPVSGQHEDHPLTLAALGLAPIDLACLWQSAQPDAPFAAIASLAAEYVWGQHAAAFRADATLSLSFATPPAADALSLVEAGALLHHVAAVVKQARPLRPTDLVLDQAATLDMTRGVDGDVSALSAPLAQLGVLRAQAQTLSGVCNTALADPAPRNGGALAALDGVIVQAVALYAQAGRFGIEHSSPDRFRDMQRRLLATVQGDTAQLRDDWLQRLARCDSALAQLAGASADQRATILRAADLELPASVPAAGADSAALETAVRARRDAFAALAANLDALTKVRGSGIAAAVAGLEAVLAHPDFRTELVGTDTLRNEIAAGVAELASGAFALAGVAAAREQAVNKELVKLAASADSAKYADLATAAAQALFGEGFLHLPRFQLAAPVLDAFQRALADAQSGVTLNYLTQQAKIPFPVDEWLHGVARVRAPVQSLEGAMLYGEALGVAELSLLPLQLPYKENDSWLGLEFPDTYDIDGARLLHTLHLAAPPDANGYFKGLVLDEWTEVIPGARRTEQTADADLHSANTGVAFHFDRPNAEAPQSFLLVTPATWDGAWHWEDIVGALDSTWELMRIRAVEPEHLADPALGQMLPATYMAAASRDITISAVLAANIQVAKYMKVAP</sequence>
<gene>
    <name evidence="1" type="ORF">GM676_02060</name>
</gene>
<dbReference type="RefSeq" id="WP_155461703.1">
    <property type="nucleotide sequence ID" value="NZ_WNKY01000001.1"/>
</dbReference>